<evidence type="ECO:0000259" key="1">
    <source>
        <dbReference type="PROSITE" id="PS50200"/>
    </source>
</evidence>
<dbReference type="EMBL" id="KZ613848">
    <property type="protein sequence ID" value="PMD56615.1"/>
    <property type="molecule type" value="Genomic_DNA"/>
</dbReference>
<dbReference type="AlphaFoldDB" id="A0A2J6T0S4"/>
<dbReference type="GO" id="GO:0005078">
    <property type="term" value="F:MAP-kinase scaffold activity"/>
    <property type="evidence" value="ECO:0007669"/>
    <property type="project" value="TreeGrafter"/>
</dbReference>
<dbReference type="SUPFAM" id="SSF54236">
    <property type="entry name" value="Ubiquitin-like"/>
    <property type="match status" value="1"/>
</dbReference>
<dbReference type="Gene3D" id="1.20.120.1020">
    <property type="entry name" value="Prion-inhibition and propagation, HeLo domain"/>
    <property type="match status" value="1"/>
</dbReference>
<dbReference type="Gene3D" id="3.10.20.90">
    <property type="entry name" value="Phosphatidylinositol 3-kinase Catalytic Subunit, Chain A, domain 1"/>
    <property type="match status" value="1"/>
</dbReference>
<dbReference type="GeneID" id="36591622"/>
<dbReference type="InterPro" id="IPR000159">
    <property type="entry name" value="RA_dom"/>
</dbReference>
<dbReference type="GO" id="GO:1902716">
    <property type="term" value="C:cell cortex of growing cell tip"/>
    <property type="evidence" value="ECO:0007669"/>
    <property type="project" value="TreeGrafter"/>
</dbReference>
<dbReference type="RefSeq" id="XP_024733519.1">
    <property type="nucleotide sequence ID" value="XM_024883545.1"/>
</dbReference>
<accession>A0A2J6T0S4</accession>
<dbReference type="PANTHER" id="PTHR21601">
    <property type="entry name" value="SPA2 PROTEIN"/>
    <property type="match status" value="1"/>
</dbReference>
<dbReference type="PROSITE" id="PS50200">
    <property type="entry name" value="RA"/>
    <property type="match status" value="1"/>
</dbReference>
<keyword evidence="3" id="KW-1185">Reference proteome</keyword>
<dbReference type="InParanoid" id="A0A2J6T0S4"/>
<dbReference type="OrthoDB" id="445896at2759"/>
<dbReference type="Pfam" id="PF14479">
    <property type="entry name" value="HeLo"/>
    <property type="match status" value="1"/>
</dbReference>
<dbReference type="Pfam" id="PF00788">
    <property type="entry name" value="RA"/>
    <property type="match status" value="1"/>
</dbReference>
<proteinExistence type="predicted"/>
<dbReference type="InterPro" id="IPR029498">
    <property type="entry name" value="HeLo_dom"/>
</dbReference>
<protein>
    <recommendedName>
        <fullName evidence="1">Ras-associating domain-containing protein</fullName>
    </recommendedName>
</protein>
<reference evidence="2 3" key="1">
    <citation type="submission" date="2016-04" db="EMBL/GenBank/DDBJ databases">
        <title>A degradative enzymes factory behind the ericoid mycorrhizal symbiosis.</title>
        <authorList>
            <consortium name="DOE Joint Genome Institute"/>
            <person name="Martino E."/>
            <person name="Morin E."/>
            <person name="Grelet G."/>
            <person name="Kuo A."/>
            <person name="Kohler A."/>
            <person name="Daghino S."/>
            <person name="Barry K."/>
            <person name="Choi C."/>
            <person name="Cichocki N."/>
            <person name="Clum A."/>
            <person name="Copeland A."/>
            <person name="Hainaut M."/>
            <person name="Haridas S."/>
            <person name="Labutti K."/>
            <person name="Lindquist E."/>
            <person name="Lipzen A."/>
            <person name="Khouja H.-R."/>
            <person name="Murat C."/>
            <person name="Ohm R."/>
            <person name="Olson A."/>
            <person name="Spatafora J."/>
            <person name="Veneault-Fourrey C."/>
            <person name="Henrissat B."/>
            <person name="Grigoriev I."/>
            <person name="Martin F."/>
            <person name="Perotto S."/>
        </authorList>
    </citation>
    <scope>NUCLEOTIDE SEQUENCE [LARGE SCALE GENOMIC DNA]</scope>
    <source>
        <strain evidence="2 3">E</strain>
    </source>
</reference>
<sequence>MASLVALFCGCMDSLKSILTSQDFGSEYEILCTELSVQWLRIRLWGQSVGLHLDGAPHAQSSILNRPEVETTVTQTINSIALLLAEIEVLRRRYELRPRLIPESPEDEKTRRDSKPHSGLFRPARYLQQRIRDNQKQKSFLALAKWAVCDAKRFDEKVKRLKNLIDGLEDISKAAGITQFQPSPQNLTLPVPILAENPPPYSVEAPVEPSIRQAQPIEVEVPAAIAPVSVPDPELFEQYISLKKYAVSLETNAPLRLRTREKLLTLNDGQLKQLRADVYDELCRRRQTGTPPPFLLPMGIYHTKRSQAQERISTLPWYRFAHLVSDVVFELERRFSPLENGREDASQPVIAPEELTQTFTSRNRRHGRALPYEALPPEPPVLSELQALQHRTRYNHATSRILNGVNRTNNLFWQIPHHSQTSTTLGQTSGPISSAFHTDSFFVVRPPTSLPSSPTFKSFCVKMDDPTSKIIPTAMKKYGIDMPWHNYSLYLEYGGTERRLELDEMPLSLFKNLKRKGHKPIFRLQKVPSTIGQGAAEG</sequence>
<name>A0A2J6T0S4_9HELO</name>
<dbReference type="SMART" id="SM00314">
    <property type="entry name" value="RA"/>
    <property type="match status" value="1"/>
</dbReference>
<evidence type="ECO:0000313" key="3">
    <source>
        <dbReference type="Proteomes" id="UP000235371"/>
    </source>
</evidence>
<evidence type="ECO:0000313" key="2">
    <source>
        <dbReference type="EMBL" id="PMD56615.1"/>
    </source>
</evidence>
<dbReference type="InterPro" id="IPR038305">
    <property type="entry name" value="HeLo_sf"/>
</dbReference>
<dbReference type="InterPro" id="IPR013724">
    <property type="entry name" value="GIT_SHD"/>
</dbReference>
<gene>
    <name evidence="2" type="ORF">K444DRAFT_633007</name>
</gene>
<organism evidence="2 3">
    <name type="scientific">Hyaloscypha bicolor E</name>
    <dbReference type="NCBI Taxonomy" id="1095630"/>
    <lineage>
        <taxon>Eukaryota</taxon>
        <taxon>Fungi</taxon>
        <taxon>Dikarya</taxon>
        <taxon>Ascomycota</taxon>
        <taxon>Pezizomycotina</taxon>
        <taxon>Leotiomycetes</taxon>
        <taxon>Helotiales</taxon>
        <taxon>Hyaloscyphaceae</taxon>
        <taxon>Hyaloscypha</taxon>
        <taxon>Hyaloscypha bicolor</taxon>
    </lineage>
</organism>
<dbReference type="Proteomes" id="UP000235371">
    <property type="component" value="Unassembled WGS sequence"/>
</dbReference>
<dbReference type="GO" id="GO:0005826">
    <property type="term" value="C:actomyosin contractile ring"/>
    <property type="evidence" value="ECO:0007669"/>
    <property type="project" value="TreeGrafter"/>
</dbReference>
<dbReference type="InterPro" id="IPR029071">
    <property type="entry name" value="Ubiquitin-like_domsf"/>
</dbReference>
<dbReference type="PANTHER" id="PTHR21601:SF0">
    <property type="entry name" value="PROTEIN SPA2-RELATED"/>
    <property type="match status" value="1"/>
</dbReference>
<feature type="domain" description="Ras-associating" evidence="1">
    <location>
        <begin position="455"/>
        <end position="529"/>
    </location>
</feature>
<dbReference type="InterPro" id="IPR039892">
    <property type="entry name" value="Spa2/Sph1"/>
</dbReference>
<dbReference type="SMART" id="SM00555">
    <property type="entry name" value="GIT"/>
    <property type="match status" value="2"/>
</dbReference>